<name>A0A4U8WGF7_9FLAO</name>
<organism evidence="1 2">
    <name type="scientific">Chryseobacterium taihuense</name>
    <dbReference type="NCBI Taxonomy" id="1141221"/>
    <lineage>
        <taxon>Bacteria</taxon>
        <taxon>Pseudomonadati</taxon>
        <taxon>Bacteroidota</taxon>
        <taxon>Flavobacteriia</taxon>
        <taxon>Flavobacteriales</taxon>
        <taxon>Weeksellaceae</taxon>
        <taxon>Chryseobacterium group</taxon>
        <taxon>Chryseobacterium</taxon>
    </lineage>
</organism>
<dbReference type="KEGG" id="ctai:NCTC12078_02526"/>
<dbReference type="EMBL" id="LR215974">
    <property type="protein sequence ID" value="VFB04500.1"/>
    <property type="molecule type" value="Genomic_DNA"/>
</dbReference>
<dbReference type="Proteomes" id="UP000290013">
    <property type="component" value="Chromosome"/>
</dbReference>
<protein>
    <submittedName>
        <fullName evidence="1">Uncharacterized protein</fullName>
    </submittedName>
</protein>
<evidence type="ECO:0000313" key="1">
    <source>
        <dbReference type="EMBL" id="VFB04500.1"/>
    </source>
</evidence>
<evidence type="ECO:0000313" key="2">
    <source>
        <dbReference type="Proteomes" id="UP000290013"/>
    </source>
</evidence>
<reference evidence="1 2" key="1">
    <citation type="submission" date="2019-02" db="EMBL/GenBank/DDBJ databases">
        <authorList>
            <consortium name="Pathogen Informatics"/>
        </authorList>
    </citation>
    <scope>NUCLEOTIDE SEQUENCE [LARGE SCALE GENOMIC DNA]</scope>
    <source>
        <strain evidence="1 2">3012STDY6944375</strain>
    </source>
</reference>
<accession>A0A4U8WGF7</accession>
<dbReference type="AlphaFoldDB" id="A0A4U8WGF7"/>
<sequence length="173" mass="20454">MKLWLGFFILFSCGSFTYSQDLSIFKIEQIGDVTIIDNSKAELTDNFKEYVVSSKSDFKDKKSKKYSKQKVKNHSELDLEYSRKANPEKNKSTELVYKNSSSDTFFLNSFGQKLSAVLSFNSYIDLKEYFNYCIRYILYSPNFIVKQNTYYYLFSKDTGKLYQFFNKPPPYFI</sequence>
<gene>
    <name evidence="1" type="ORF">NCTC12078_02526</name>
</gene>
<proteinExistence type="predicted"/>